<dbReference type="Proteomes" id="UP000244336">
    <property type="component" value="Chromosome 5"/>
</dbReference>
<name>A0A2T7DJR1_9POAL</name>
<dbReference type="EMBL" id="CM009753">
    <property type="protein sequence ID" value="PUZ55821.1"/>
    <property type="molecule type" value="Genomic_DNA"/>
</dbReference>
<feature type="compositionally biased region" description="Basic and acidic residues" evidence="1">
    <location>
        <begin position="72"/>
        <end position="90"/>
    </location>
</feature>
<feature type="compositionally biased region" description="Basic and acidic residues" evidence="1">
    <location>
        <begin position="21"/>
        <end position="30"/>
    </location>
</feature>
<proteinExistence type="predicted"/>
<feature type="compositionally biased region" description="Basic residues" evidence="1">
    <location>
        <begin position="99"/>
        <end position="115"/>
    </location>
</feature>
<evidence type="ECO:0000313" key="3">
    <source>
        <dbReference type="Proteomes" id="UP000244336"/>
    </source>
</evidence>
<evidence type="ECO:0000313" key="2">
    <source>
        <dbReference type="EMBL" id="PUZ55821.1"/>
    </source>
</evidence>
<accession>A0A2T7DJR1</accession>
<dbReference type="AlphaFoldDB" id="A0A2T7DJR1"/>
<organism evidence="2 3">
    <name type="scientific">Panicum hallii var. hallii</name>
    <dbReference type="NCBI Taxonomy" id="1504633"/>
    <lineage>
        <taxon>Eukaryota</taxon>
        <taxon>Viridiplantae</taxon>
        <taxon>Streptophyta</taxon>
        <taxon>Embryophyta</taxon>
        <taxon>Tracheophyta</taxon>
        <taxon>Spermatophyta</taxon>
        <taxon>Magnoliopsida</taxon>
        <taxon>Liliopsida</taxon>
        <taxon>Poales</taxon>
        <taxon>Poaceae</taxon>
        <taxon>PACMAD clade</taxon>
        <taxon>Panicoideae</taxon>
        <taxon>Panicodae</taxon>
        <taxon>Paniceae</taxon>
        <taxon>Panicinae</taxon>
        <taxon>Panicum</taxon>
        <taxon>Panicum sect. Panicum</taxon>
    </lineage>
</organism>
<protein>
    <submittedName>
        <fullName evidence="2">Uncharacterized protein</fullName>
    </submittedName>
</protein>
<dbReference type="Gramene" id="PUZ55821">
    <property type="protein sequence ID" value="PUZ55821"/>
    <property type="gene ID" value="GQ55_5G242500"/>
</dbReference>
<feature type="compositionally biased region" description="Basic residues" evidence="1">
    <location>
        <begin position="45"/>
        <end position="54"/>
    </location>
</feature>
<feature type="region of interest" description="Disordered" evidence="1">
    <location>
        <begin position="45"/>
        <end position="115"/>
    </location>
</feature>
<gene>
    <name evidence="2" type="ORF">GQ55_5G242500</name>
</gene>
<evidence type="ECO:0000256" key="1">
    <source>
        <dbReference type="SAM" id="MobiDB-lite"/>
    </source>
</evidence>
<sequence>MTGGARPHGRAARRQAVGERLASEEHDGKWGRDIVAAGRRRCAGRRAGARHRVGAQRAGAAGEGVAGGMARHGTERASGRWPAHEPRVAADVEADEQQRKKKIGLRKKKRQVKRE</sequence>
<reference evidence="2 3" key="1">
    <citation type="submission" date="2018-04" db="EMBL/GenBank/DDBJ databases">
        <title>WGS assembly of Panicum hallii var. hallii HAL2.</title>
        <authorList>
            <person name="Lovell J."/>
            <person name="Jenkins J."/>
            <person name="Lowry D."/>
            <person name="Mamidi S."/>
            <person name="Sreedasyam A."/>
            <person name="Weng X."/>
            <person name="Barry K."/>
            <person name="Bonette J."/>
            <person name="Campitelli B."/>
            <person name="Daum C."/>
            <person name="Gordon S."/>
            <person name="Gould B."/>
            <person name="Lipzen A."/>
            <person name="MacQueen A."/>
            <person name="Palacio-Mejia J."/>
            <person name="Plott C."/>
            <person name="Shakirov E."/>
            <person name="Shu S."/>
            <person name="Yoshinaga Y."/>
            <person name="Zane M."/>
            <person name="Rokhsar D."/>
            <person name="Grimwood J."/>
            <person name="Schmutz J."/>
            <person name="Juenger T."/>
        </authorList>
    </citation>
    <scope>NUCLEOTIDE SEQUENCE [LARGE SCALE GENOMIC DNA]</scope>
    <source>
        <strain evidence="3">cv. HAL2</strain>
    </source>
</reference>
<feature type="region of interest" description="Disordered" evidence="1">
    <location>
        <begin position="1"/>
        <end position="30"/>
    </location>
</feature>
<keyword evidence="3" id="KW-1185">Reference proteome</keyword>